<evidence type="ECO:0000313" key="13">
    <source>
        <dbReference type="EMBL" id="SJZ50178.1"/>
    </source>
</evidence>
<gene>
    <name evidence="13" type="ORF">SAMN02745152_00395</name>
</gene>
<keyword evidence="7 11" id="KW-0444">Lipid biosynthesis</keyword>
<keyword evidence="9 11" id="KW-0443">Lipid metabolism</keyword>
<evidence type="ECO:0000256" key="3">
    <source>
        <dbReference type="ARBA" id="ARBA00005189"/>
    </source>
</evidence>
<keyword evidence="10 11" id="KW-0012">Acyltransferase</keyword>
<evidence type="ECO:0000256" key="2">
    <source>
        <dbReference type="ARBA" id="ARBA00004728"/>
    </source>
</evidence>
<dbReference type="InterPro" id="IPR004552">
    <property type="entry name" value="AGP_acyltrans"/>
</dbReference>
<comment type="catalytic activity">
    <reaction evidence="1 11">
        <text>a 1-acyl-sn-glycero-3-phosphate + an acyl-CoA = a 1,2-diacyl-sn-glycero-3-phosphate + CoA</text>
        <dbReference type="Rhea" id="RHEA:19709"/>
        <dbReference type="ChEBI" id="CHEBI:57287"/>
        <dbReference type="ChEBI" id="CHEBI:57970"/>
        <dbReference type="ChEBI" id="CHEBI:58342"/>
        <dbReference type="ChEBI" id="CHEBI:58608"/>
        <dbReference type="EC" id="2.3.1.51"/>
    </reaction>
</comment>
<sequence>MFKILITVIKIFAWMFKREKLRHQCLKLEKQGKIAEMDAILADIVPQWARFICEITGTKVVVNGLEKLPEDSAVVFIANHQGYMDIPSIYGYIPKFISFVSKKEIGSIPLIKDWMRFLHCTLMDRKSPRASVKAIRDAAENVKKGYSQVIFPEGTRSKGGLHHEFKAGSFKLAFLSQSPIVPLTIEGSYKVFEEKKTISRGNTIYITVHDPIPTAELSREQQAALPEKIEKIICEQLKPAEKLYIESHSK</sequence>
<feature type="domain" description="Phospholipid/glycerol acyltransferase" evidence="12">
    <location>
        <begin position="74"/>
        <end position="188"/>
    </location>
</feature>
<comment type="similarity">
    <text evidence="4 11">Belongs to the 1-acyl-sn-glycerol-3-phosphate acyltransferase family.</text>
</comment>
<dbReference type="GO" id="GO:0006654">
    <property type="term" value="P:phosphatidic acid biosynthetic process"/>
    <property type="evidence" value="ECO:0007669"/>
    <property type="project" value="TreeGrafter"/>
</dbReference>
<reference evidence="13 14" key="1">
    <citation type="submission" date="2017-02" db="EMBL/GenBank/DDBJ databases">
        <authorList>
            <person name="Peterson S.W."/>
        </authorList>
    </citation>
    <scope>NUCLEOTIDE SEQUENCE [LARGE SCALE GENOMIC DNA]</scope>
    <source>
        <strain evidence="13 14">ATCC BAA-909</strain>
    </source>
</reference>
<dbReference type="EMBL" id="FUXC01000002">
    <property type="protein sequence ID" value="SJZ50178.1"/>
    <property type="molecule type" value="Genomic_DNA"/>
</dbReference>
<dbReference type="Pfam" id="PF01553">
    <property type="entry name" value="Acyltransferase"/>
    <property type="match status" value="1"/>
</dbReference>
<keyword evidence="11" id="KW-1208">Phospholipid metabolism</keyword>
<comment type="pathway">
    <text evidence="3">Lipid metabolism.</text>
</comment>
<dbReference type="PANTHER" id="PTHR10434:SF64">
    <property type="entry name" value="1-ACYL-SN-GLYCEROL-3-PHOSPHATE ACYLTRANSFERASE-RELATED"/>
    <property type="match status" value="1"/>
</dbReference>
<dbReference type="SUPFAM" id="SSF69593">
    <property type="entry name" value="Glycerol-3-phosphate (1)-acyltransferase"/>
    <property type="match status" value="1"/>
</dbReference>
<keyword evidence="14" id="KW-1185">Reference proteome</keyword>
<evidence type="ECO:0000256" key="6">
    <source>
        <dbReference type="ARBA" id="ARBA00016139"/>
    </source>
</evidence>
<evidence type="ECO:0000313" key="14">
    <source>
        <dbReference type="Proteomes" id="UP000190395"/>
    </source>
</evidence>
<dbReference type="GO" id="GO:0016020">
    <property type="term" value="C:membrane"/>
    <property type="evidence" value="ECO:0007669"/>
    <property type="project" value="InterPro"/>
</dbReference>
<evidence type="ECO:0000256" key="4">
    <source>
        <dbReference type="ARBA" id="ARBA00008655"/>
    </source>
</evidence>
<dbReference type="PANTHER" id="PTHR10434">
    <property type="entry name" value="1-ACYL-SN-GLYCEROL-3-PHOSPHATE ACYLTRANSFERASE"/>
    <property type="match status" value="1"/>
</dbReference>
<name>A0A1T4L6F6_9SPIR</name>
<evidence type="ECO:0000259" key="12">
    <source>
        <dbReference type="SMART" id="SM00563"/>
    </source>
</evidence>
<dbReference type="SMART" id="SM00563">
    <property type="entry name" value="PlsC"/>
    <property type="match status" value="1"/>
</dbReference>
<dbReference type="EC" id="2.3.1.51" evidence="5 11"/>
<dbReference type="CDD" id="cd07989">
    <property type="entry name" value="LPLAT_AGPAT-like"/>
    <property type="match status" value="1"/>
</dbReference>
<dbReference type="NCBIfam" id="TIGR00530">
    <property type="entry name" value="AGP_acyltrn"/>
    <property type="match status" value="1"/>
</dbReference>
<dbReference type="STRING" id="225004.SAMN02745152_00395"/>
<evidence type="ECO:0000256" key="10">
    <source>
        <dbReference type="ARBA" id="ARBA00023315"/>
    </source>
</evidence>
<dbReference type="Proteomes" id="UP000190395">
    <property type="component" value="Unassembled WGS sequence"/>
</dbReference>
<protein>
    <recommendedName>
        <fullName evidence="6 11">1-acyl-sn-glycerol-3-phosphate acyltransferase</fullName>
        <ecNumber evidence="5 11">2.3.1.51</ecNumber>
    </recommendedName>
</protein>
<dbReference type="OrthoDB" id="9803035at2"/>
<comment type="domain">
    <text evidence="11">The HXXXXD motif is essential for acyltransferase activity and may constitute the binding site for the phosphate moiety of the glycerol-3-phosphate.</text>
</comment>
<dbReference type="GO" id="GO:0003841">
    <property type="term" value="F:1-acylglycerol-3-phosphate O-acyltransferase activity"/>
    <property type="evidence" value="ECO:0007669"/>
    <property type="project" value="UniProtKB-UniRule"/>
</dbReference>
<evidence type="ECO:0000256" key="7">
    <source>
        <dbReference type="ARBA" id="ARBA00022516"/>
    </source>
</evidence>
<dbReference type="RefSeq" id="WP_078930161.1">
    <property type="nucleotide sequence ID" value="NZ_CAMEQG010000030.1"/>
</dbReference>
<dbReference type="GeneID" id="303366665"/>
<evidence type="ECO:0000256" key="9">
    <source>
        <dbReference type="ARBA" id="ARBA00023098"/>
    </source>
</evidence>
<keyword evidence="11" id="KW-0594">Phospholipid biosynthesis</keyword>
<evidence type="ECO:0000256" key="1">
    <source>
        <dbReference type="ARBA" id="ARBA00001141"/>
    </source>
</evidence>
<organism evidence="13 14">
    <name type="scientific">Treponema berlinense</name>
    <dbReference type="NCBI Taxonomy" id="225004"/>
    <lineage>
        <taxon>Bacteria</taxon>
        <taxon>Pseudomonadati</taxon>
        <taxon>Spirochaetota</taxon>
        <taxon>Spirochaetia</taxon>
        <taxon>Spirochaetales</taxon>
        <taxon>Treponemataceae</taxon>
        <taxon>Treponema</taxon>
    </lineage>
</organism>
<evidence type="ECO:0000256" key="5">
    <source>
        <dbReference type="ARBA" id="ARBA00013211"/>
    </source>
</evidence>
<keyword evidence="8 11" id="KW-0808">Transferase</keyword>
<comment type="pathway">
    <text evidence="2">Phospholipid metabolism; CDP-diacylglycerol biosynthesis; CDP-diacylglycerol from sn-glycerol 3-phosphate: step 2/3.</text>
</comment>
<accession>A0A1T4L6F6</accession>
<evidence type="ECO:0000256" key="8">
    <source>
        <dbReference type="ARBA" id="ARBA00022679"/>
    </source>
</evidence>
<dbReference type="InterPro" id="IPR002123">
    <property type="entry name" value="Plipid/glycerol_acylTrfase"/>
</dbReference>
<evidence type="ECO:0000256" key="11">
    <source>
        <dbReference type="RuleBase" id="RU361267"/>
    </source>
</evidence>
<dbReference type="AlphaFoldDB" id="A0A1T4L6F6"/>
<proteinExistence type="inferred from homology"/>